<keyword evidence="2" id="KW-1003">Cell membrane</keyword>
<feature type="compositionally biased region" description="Pro residues" evidence="8">
    <location>
        <begin position="195"/>
        <end position="214"/>
    </location>
</feature>
<dbReference type="GO" id="GO:0005886">
    <property type="term" value="C:plasma membrane"/>
    <property type="evidence" value="ECO:0007669"/>
    <property type="project" value="UniProtKB-SubCell"/>
</dbReference>
<dbReference type="SMART" id="SM00130">
    <property type="entry name" value="KR"/>
    <property type="match status" value="1"/>
</dbReference>
<feature type="region of interest" description="Disordered" evidence="8">
    <location>
        <begin position="187"/>
        <end position="218"/>
    </location>
</feature>
<keyword evidence="3" id="KW-0420">Kringle</keyword>
<comment type="subcellular location">
    <subcellularLocation>
        <location evidence="1">Cell membrane</location>
        <topology evidence="1">Multi-pass membrane protein</topology>
    </subcellularLocation>
</comment>
<dbReference type="EnsemblProtists" id="EOD20330">
    <property type="protein sequence ID" value="EOD20330"/>
    <property type="gene ID" value="EMIHUDRAFT_469965"/>
</dbReference>
<evidence type="ECO:0000256" key="8">
    <source>
        <dbReference type="SAM" id="MobiDB-lite"/>
    </source>
</evidence>
<dbReference type="InterPro" id="IPR038178">
    <property type="entry name" value="Kringle_sf"/>
</dbReference>
<keyword evidence="4" id="KW-0812">Transmembrane</keyword>
<dbReference type="Pfam" id="PF09924">
    <property type="entry name" value="LPG_synthase_C"/>
    <property type="match status" value="1"/>
</dbReference>
<sequence>MSLLVAAASPPSGPAPPPLDYSCLAERWGEGGSRFRGSVSTTASGLRCQPWHRQHPHKWHTEKPIGLGRDTPYVADYCRNVEPPTTAAGAAVDPGHAPQGPWCFTLDDGVRFEVCDVCGAAARLWKEVEAPHVHPFVPEWAGPLCFAFSLVALVVVLLLGLARHFEVDLQSYFDFFGERARGAGSMARMARPRARPAPAPGAGPGAGGPPPPGGLPASMSLGACHGAAGVAPLVAPAAPGGSQEETFSALAGLASFQQQRQQQQPPPAAANPMAASSAEQRRAAAQGLLANDAASMEGSVLNAPPVLGPDSTAPEPRLPAVPPPFDDNNDQIILGAQRLGVLERVELRHEVGRIGSGGGGGARLNHLSPTPLLPHRAVELFYLQHGHRANAFSVAFDPDLERFVSGRGVVAHATCRFLRTRIVFYDPLCAEEDLAALIDEFLTSARGHHVGFWKASQQTVAVVAERGFRIVGYGVDHEVPVPVALSGSAMRGLRRQVDKARKAGVAVTPLPAAEATSPIWRELEDLDARWLSSRALATRPFSIRRVTRRRVCARRRGRVVGWACLDHRYCEGVLCGVGLSGVRWDPEVGGVASLLAVEGAALVAAAHRRPLTLALGESPLALRRREACAGASGCAPASGLQARGVQWSAALEALFRLLHERGGWLYNTAGISRWKRKWRAATTASFVAVDARLPWRHVAALLFLAVAGGAPALPTRARHRCPPREGSSAARKR</sequence>
<evidence type="ECO:0000256" key="7">
    <source>
        <dbReference type="ARBA" id="ARBA00023157"/>
    </source>
</evidence>
<keyword evidence="11" id="KW-1185">Reference proteome</keyword>
<dbReference type="GO" id="GO:0016755">
    <property type="term" value="F:aminoacyltransferase activity"/>
    <property type="evidence" value="ECO:0007669"/>
    <property type="project" value="TreeGrafter"/>
</dbReference>
<feature type="region of interest" description="Disordered" evidence="8">
    <location>
        <begin position="300"/>
        <end position="326"/>
    </location>
</feature>
<evidence type="ECO:0000256" key="3">
    <source>
        <dbReference type="ARBA" id="ARBA00022572"/>
    </source>
</evidence>
<protein>
    <recommendedName>
        <fullName evidence="9">Kringle domain-containing protein</fullName>
    </recommendedName>
</protein>
<dbReference type="Gene3D" id="2.40.20.10">
    <property type="entry name" value="Plasminogen Kringle 4"/>
    <property type="match status" value="1"/>
</dbReference>
<dbReference type="STRING" id="2903.R1E0I2"/>
<dbReference type="HOGENOM" id="CLU_385641_0_0_1"/>
<dbReference type="PANTHER" id="PTHR34697">
    <property type="entry name" value="PHOSPHATIDYLGLYCEROL LYSYLTRANSFERASE"/>
    <property type="match status" value="1"/>
</dbReference>
<evidence type="ECO:0000256" key="1">
    <source>
        <dbReference type="ARBA" id="ARBA00004651"/>
    </source>
</evidence>
<dbReference type="GeneID" id="17265875"/>
<dbReference type="SUPFAM" id="SSF57440">
    <property type="entry name" value="Kringle-like"/>
    <property type="match status" value="1"/>
</dbReference>
<evidence type="ECO:0000256" key="5">
    <source>
        <dbReference type="ARBA" id="ARBA00022989"/>
    </source>
</evidence>
<dbReference type="Proteomes" id="UP000013827">
    <property type="component" value="Unassembled WGS sequence"/>
</dbReference>
<dbReference type="InterPro" id="IPR024320">
    <property type="entry name" value="LPG_synthase_C"/>
</dbReference>
<dbReference type="Pfam" id="PF00051">
    <property type="entry name" value="Kringle"/>
    <property type="match status" value="1"/>
</dbReference>
<feature type="region of interest" description="Disordered" evidence="8">
    <location>
        <begin position="256"/>
        <end position="284"/>
    </location>
</feature>
<feature type="compositionally biased region" description="Pro residues" evidence="8">
    <location>
        <begin position="316"/>
        <end position="325"/>
    </location>
</feature>
<keyword evidence="7" id="KW-1015">Disulfide bond</keyword>
<dbReference type="GO" id="GO:0055091">
    <property type="term" value="P:phospholipid homeostasis"/>
    <property type="evidence" value="ECO:0007669"/>
    <property type="project" value="TreeGrafter"/>
</dbReference>
<evidence type="ECO:0000256" key="6">
    <source>
        <dbReference type="ARBA" id="ARBA00023136"/>
    </source>
</evidence>
<keyword evidence="6" id="KW-0472">Membrane</keyword>
<dbReference type="RefSeq" id="XP_005772759.1">
    <property type="nucleotide sequence ID" value="XM_005772702.1"/>
</dbReference>
<keyword evidence="5" id="KW-1133">Transmembrane helix</keyword>
<dbReference type="PANTHER" id="PTHR34697:SF2">
    <property type="entry name" value="PHOSPHATIDYLGLYCEROL LYSYLTRANSFERASE"/>
    <property type="match status" value="1"/>
</dbReference>
<dbReference type="PaxDb" id="2903-EOD20330"/>
<dbReference type="CDD" id="cd00108">
    <property type="entry name" value="KR"/>
    <property type="match status" value="1"/>
</dbReference>
<name>A0A0D3J9Z5_EMIH1</name>
<dbReference type="InterPro" id="IPR013806">
    <property type="entry name" value="Kringle-like"/>
</dbReference>
<feature type="domain" description="Kringle" evidence="9">
    <location>
        <begin position="26"/>
        <end position="117"/>
    </location>
</feature>
<organism evidence="10 11">
    <name type="scientific">Emiliania huxleyi (strain CCMP1516)</name>
    <dbReference type="NCBI Taxonomy" id="280463"/>
    <lineage>
        <taxon>Eukaryota</taxon>
        <taxon>Haptista</taxon>
        <taxon>Haptophyta</taxon>
        <taxon>Prymnesiophyceae</taxon>
        <taxon>Isochrysidales</taxon>
        <taxon>Noelaerhabdaceae</taxon>
        <taxon>Emiliania</taxon>
    </lineage>
</organism>
<feature type="compositionally biased region" description="Low complexity" evidence="8">
    <location>
        <begin position="270"/>
        <end position="284"/>
    </location>
</feature>
<reference evidence="11" key="1">
    <citation type="journal article" date="2013" name="Nature">
        <title>Pan genome of the phytoplankton Emiliania underpins its global distribution.</title>
        <authorList>
            <person name="Read B.A."/>
            <person name="Kegel J."/>
            <person name="Klute M.J."/>
            <person name="Kuo A."/>
            <person name="Lefebvre S.C."/>
            <person name="Maumus F."/>
            <person name="Mayer C."/>
            <person name="Miller J."/>
            <person name="Monier A."/>
            <person name="Salamov A."/>
            <person name="Young J."/>
            <person name="Aguilar M."/>
            <person name="Claverie J.M."/>
            <person name="Frickenhaus S."/>
            <person name="Gonzalez K."/>
            <person name="Herman E.K."/>
            <person name="Lin Y.C."/>
            <person name="Napier J."/>
            <person name="Ogata H."/>
            <person name="Sarno A.F."/>
            <person name="Shmutz J."/>
            <person name="Schroeder D."/>
            <person name="de Vargas C."/>
            <person name="Verret F."/>
            <person name="von Dassow P."/>
            <person name="Valentin K."/>
            <person name="Van de Peer Y."/>
            <person name="Wheeler G."/>
            <person name="Dacks J.B."/>
            <person name="Delwiche C.F."/>
            <person name="Dyhrman S.T."/>
            <person name="Glockner G."/>
            <person name="John U."/>
            <person name="Richards T."/>
            <person name="Worden A.Z."/>
            <person name="Zhang X."/>
            <person name="Grigoriev I.V."/>
            <person name="Allen A.E."/>
            <person name="Bidle K."/>
            <person name="Borodovsky M."/>
            <person name="Bowler C."/>
            <person name="Brownlee C."/>
            <person name="Cock J.M."/>
            <person name="Elias M."/>
            <person name="Gladyshev V.N."/>
            <person name="Groth M."/>
            <person name="Guda C."/>
            <person name="Hadaegh A."/>
            <person name="Iglesias-Rodriguez M.D."/>
            <person name="Jenkins J."/>
            <person name="Jones B.M."/>
            <person name="Lawson T."/>
            <person name="Leese F."/>
            <person name="Lindquist E."/>
            <person name="Lobanov A."/>
            <person name="Lomsadze A."/>
            <person name="Malik S.B."/>
            <person name="Marsh M.E."/>
            <person name="Mackinder L."/>
            <person name="Mock T."/>
            <person name="Mueller-Roeber B."/>
            <person name="Pagarete A."/>
            <person name="Parker M."/>
            <person name="Probert I."/>
            <person name="Quesneville H."/>
            <person name="Raines C."/>
            <person name="Rensing S.A."/>
            <person name="Riano-Pachon D.M."/>
            <person name="Richier S."/>
            <person name="Rokitta S."/>
            <person name="Shiraiwa Y."/>
            <person name="Soanes D.M."/>
            <person name="van der Giezen M."/>
            <person name="Wahlund T.M."/>
            <person name="Williams B."/>
            <person name="Wilson W."/>
            <person name="Wolfe G."/>
            <person name="Wurch L.L."/>
        </authorList>
    </citation>
    <scope>NUCLEOTIDE SEQUENCE</scope>
</reference>
<dbReference type="InterPro" id="IPR000001">
    <property type="entry name" value="Kringle"/>
</dbReference>
<reference evidence="10" key="2">
    <citation type="submission" date="2024-10" db="UniProtKB">
        <authorList>
            <consortium name="EnsemblProtists"/>
        </authorList>
    </citation>
    <scope>IDENTIFICATION</scope>
</reference>
<evidence type="ECO:0000259" key="9">
    <source>
        <dbReference type="PROSITE" id="PS50070"/>
    </source>
</evidence>
<dbReference type="AlphaFoldDB" id="A0A0D3J9Z5"/>
<dbReference type="KEGG" id="ehx:EMIHUDRAFT_469965"/>
<evidence type="ECO:0000313" key="11">
    <source>
        <dbReference type="Proteomes" id="UP000013827"/>
    </source>
</evidence>
<dbReference type="PROSITE" id="PS50070">
    <property type="entry name" value="KRINGLE_2"/>
    <property type="match status" value="1"/>
</dbReference>
<accession>A0A0D3J9Z5</accession>
<proteinExistence type="predicted"/>
<evidence type="ECO:0000256" key="2">
    <source>
        <dbReference type="ARBA" id="ARBA00022475"/>
    </source>
</evidence>
<evidence type="ECO:0000313" key="10">
    <source>
        <dbReference type="EnsemblProtists" id="EOD20330"/>
    </source>
</evidence>
<evidence type="ECO:0000256" key="4">
    <source>
        <dbReference type="ARBA" id="ARBA00022692"/>
    </source>
</evidence>
<dbReference type="eggNOG" id="KOG1026">
    <property type="taxonomic scope" value="Eukaryota"/>
</dbReference>
<dbReference type="InterPro" id="IPR051211">
    <property type="entry name" value="PG_lysyltransferase"/>
</dbReference>